<dbReference type="PANTHER" id="PTHR31973">
    <property type="entry name" value="POLYPROTEIN, PUTATIVE-RELATED"/>
    <property type="match status" value="1"/>
</dbReference>
<reference evidence="2 3" key="1">
    <citation type="submission" date="2024-01" db="EMBL/GenBank/DDBJ databases">
        <title>The complete chloroplast genome sequence of Lithospermum erythrorhizon: insights into the phylogenetic relationship among Boraginaceae species and the maternal lineages of purple gromwells.</title>
        <authorList>
            <person name="Okada T."/>
            <person name="Watanabe K."/>
        </authorList>
    </citation>
    <scope>NUCLEOTIDE SEQUENCE [LARGE SCALE GENOMIC DNA]</scope>
</reference>
<dbReference type="Pfam" id="PF03108">
    <property type="entry name" value="DBD_Tnp_Mut"/>
    <property type="match status" value="1"/>
</dbReference>
<sequence length="309" mass="35211">MLFTLNVEFNGKFHHSGSLESDGYVYHMLVSDVRGIIQAGGQRIGNSIFLEVFPGQDENFPSDGVEQFLFSDTSEENDKGDNQPSISICEFSEGSGGVLSDYDSENAENYIGIEELDDDKVGLTMDKQVDNLQGSYFKFTTIKQEDKIKEVIKFAVDQVFENVDHFRSILRRYAIEEGIKLVKIKNDKRKVTQKCSSEICPFRIRASLDYDGHTFRIKKLCDDHTCVNDIKGIGVSSLWIVEQFLEDFKLNINFTPEQMNDKLITEYGIHVSSKKLYIYTGSYALIPRYGQAILDSNPQAWVKMKYSSI</sequence>
<dbReference type="AlphaFoldDB" id="A0AAV3QX31"/>
<organism evidence="2 3">
    <name type="scientific">Lithospermum erythrorhizon</name>
    <name type="common">Purple gromwell</name>
    <name type="synonym">Lithospermum officinale var. erythrorhizon</name>
    <dbReference type="NCBI Taxonomy" id="34254"/>
    <lineage>
        <taxon>Eukaryota</taxon>
        <taxon>Viridiplantae</taxon>
        <taxon>Streptophyta</taxon>
        <taxon>Embryophyta</taxon>
        <taxon>Tracheophyta</taxon>
        <taxon>Spermatophyta</taxon>
        <taxon>Magnoliopsida</taxon>
        <taxon>eudicotyledons</taxon>
        <taxon>Gunneridae</taxon>
        <taxon>Pentapetalae</taxon>
        <taxon>asterids</taxon>
        <taxon>lamiids</taxon>
        <taxon>Boraginales</taxon>
        <taxon>Boraginaceae</taxon>
        <taxon>Boraginoideae</taxon>
        <taxon>Lithospermeae</taxon>
        <taxon>Lithospermum</taxon>
    </lineage>
</organism>
<accession>A0AAV3QX31</accession>
<gene>
    <name evidence="2" type="ORF">LIER_22621</name>
</gene>
<dbReference type="InterPro" id="IPR004332">
    <property type="entry name" value="Transposase_MuDR"/>
</dbReference>
<evidence type="ECO:0000313" key="2">
    <source>
        <dbReference type="EMBL" id="GAA0167761.1"/>
    </source>
</evidence>
<proteinExistence type="predicted"/>
<protein>
    <recommendedName>
        <fullName evidence="1">Transposase MuDR plant domain-containing protein</fullName>
    </recommendedName>
</protein>
<dbReference type="EMBL" id="BAABME010006219">
    <property type="protein sequence ID" value="GAA0167761.1"/>
    <property type="molecule type" value="Genomic_DNA"/>
</dbReference>
<feature type="domain" description="Transposase MuDR plant" evidence="1">
    <location>
        <begin position="153"/>
        <end position="217"/>
    </location>
</feature>
<evidence type="ECO:0000259" key="1">
    <source>
        <dbReference type="Pfam" id="PF03108"/>
    </source>
</evidence>
<dbReference type="Proteomes" id="UP001454036">
    <property type="component" value="Unassembled WGS sequence"/>
</dbReference>
<comment type="caution">
    <text evidence="2">The sequence shown here is derived from an EMBL/GenBank/DDBJ whole genome shotgun (WGS) entry which is preliminary data.</text>
</comment>
<name>A0AAV3QX31_LITER</name>
<evidence type="ECO:0000313" key="3">
    <source>
        <dbReference type="Proteomes" id="UP001454036"/>
    </source>
</evidence>
<dbReference type="PANTHER" id="PTHR31973:SF187">
    <property type="entry name" value="MUTATOR TRANSPOSASE MUDRA PROTEIN"/>
    <property type="match status" value="1"/>
</dbReference>
<keyword evidence="3" id="KW-1185">Reference proteome</keyword>